<comment type="caution">
    <text evidence="1">The sequence shown here is derived from an EMBL/GenBank/DDBJ whole genome shotgun (WGS) entry which is preliminary data.</text>
</comment>
<protein>
    <submittedName>
        <fullName evidence="1">Uncharacterized protein</fullName>
    </submittedName>
</protein>
<evidence type="ECO:0000313" key="2">
    <source>
        <dbReference type="Proteomes" id="UP000238326"/>
    </source>
</evidence>
<dbReference type="EMBL" id="PVLR01000016">
    <property type="protein sequence ID" value="PRD69260.1"/>
    <property type="molecule type" value="Genomic_DNA"/>
</dbReference>
<proteinExistence type="predicted"/>
<dbReference type="OrthoDB" id="8897182at2"/>
<accession>A0A2S9KFM3</accession>
<gene>
    <name evidence="1" type="ORF">C6P61_06345</name>
</gene>
<dbReference type="RefSeq" id="WP_105729092.1">
    <property type="nucleotide sequence ID" value="NZ_PVLR01000016.1"/>
</dbReference>
<reference evidence="1 2" key="1">
    <citation type="submission" date="2018-03" db="EMBL/GenBank/DDBJ databases">
        <title>Comparative genomics illustrates the genes involved in a hyperalkaliphilic mechanisms of Serpentinomonas isolated from highly-alkaline calcium-rich serpentinized springs.</title>
        <authorList>
            <person name="Suzuki S."/>
            <person name="Ishii S."/>
            <person name="Walworth N."/>
            <person name="Bird L."/>
            <person name="Kuenen J.G."/>
            <person name="Nealson K.H."/>
        </authorList>
    </citation>
    <scope>NUCLEOTIDE SEQUENCE [LARGE SCALE GENOMIC DNA]</scope>
    <source>
        <strain evidence="1 2">83</strain>
    </source>
</reference>
<sequence>MTPTQKKLLAELVTLRHAARGWVRVNRLVRDNIKRFEVNRDLALACGDSEVEQDSRGLIQESRERLTEYRFYLVEVGQHFNRLSREINEHLPREAWLEALSVNRAEWETESMRQHGGTPMNVVAVLRLENSATRDDDIATRPLAWCCQMALMNAMQTSDKLDRAIHEASNEFFGGAFGEYRERSPLERMGIPASMIQGGEG</sequence>
<dbReference type="Proteomes" id="UP000238326">
    <property type="component" value="Unassembled WGS sequence"/>
</dbReference>
<evidence type="ECO:0000313" key="1">
    <source>
        <dbReference type="EMBL" id="PRD69260.1"/>
    </source>
</evidence>
<dbReference type="AlphaFoldDB" id="A0A2S9KFM3"/>
<organism evidence="1 2">
    <name type="scientific">Malikia spinosa</name>
    <dbReference type="NCBI Taxonomy" id="86180"/>
    <lineage>
        <taxon>Bacteria</taxon>
        <taxon>Pseudomonadati</taxon>
        <taxon>Pseudomonadota</taxon>
        <taxon>Betaproteobacteria</taxon>
        <taxon>Burkholderiales</taxon>
        <taxon>Comamonadaceae</taxon>
        <taxon>Malikia</taxon>
    </lineage>
</organism>
<keyword evidence="2" id="KW-1185">Reference proteome</keyword>
<name>A0A2S9KFM3_9BURK</name>